<dbReference type="PANTHER" id="PTHR39156:SF2">
    <property type="entry name" value="DNA PRIMASE (BACTERIAL TYPE) AND SMALL PRIMASE-LIKE PROTEINS"/>
    <property type="match status" value="1"/>
</dbReference>
<dbReference type="InterPro" id="IPR006171">
    <property type="entry name" value="TOPRIM_dom"/>
</dbReference>
<dbReference type="PROSITE" id="PS50880">
    <property type="entry name" value="TOPRIM"/>
    <property type="match status" value="1"/>
</dbReference>
<reference evidence="2" key="1">
    <citation type="submission" date="2020-10" db="EMBL/GenBank/DDBJ databases">
        <authorList>
            <person name="Gilroy R."/>
        </authorList>
    </citation>
    <scope>NUCLEOTIDE SEQUENCE</scope>
    <source>
        <strain evidence="2">CHK157-1446</strain>
    </source>
</reference>
<evidence type="ECO:0000259" key="1">
    <source>
        <dbReference type="PROSITE" id="PS50880"/>
    </source>
</evidence>
<dbReference type="Gene3D" id="3.40.1360.10">
    <property type="match status" value="1"/>
</dbReference>
<dbReference type="Pfam" id="PF13331">
    <property type="entry name" value="DUF4093"/>
    <property type="match status" value="1"/>
</dbReference>
<comment type="caution">
    <text evidence="2">The sequence shown here is derived from an EMBL/GenBank/DDBJ whole genome shotgun (WGS) entry which is preliminary data.</text>
</comment>
<organism evidence="2 3">
    <name type="scientific">Candidatus Faeciplasma gallinarum</name>
    <dbReference type="NCBI Taxonomy" id="2840799"/>
    <lineage>
        <taxon>Bacteria</taxon>
        <taxon>Bacillati</taxon>
        <taxon>Bacillota</taxon>
        <taxon>Clostridia</taxon>
        <taxon>Eubacteriales</taxon>
        <taxon>Oscillospiraceae</taxon>
        <taxon>Oscillospiraceae incertae sedis</taxon>
        <taxon>Candidatus Faeciplasma</taxon>
    </lineage>
</organism>
<gene>
    <name evidence="2" type="ORF">IAD01_00545</name>
</gene>
<dbReference type="InterPro" id="IPR025156">
    <property type="entry name" value="RNase_M5_C"/>
</dbReference>
<dbReference type="EMBL" id="DVIR01000006">
    <property type="protein sequence ID" value="HIS23885.1"/>
    <property type="molecule type" value="Genomic_DNA"/>
</dbReference>
<dbReference type="Proteomes" id="UP000823982">
    <property type="component" value="Unassembled WGS sequence"/>
</dbReference>
<dbReference type="GO" id="GO:0006364">
    <property type="term" value="P:rRNA processing"/>
    <property type="evidence" value="ECO:0007669"/>
    <property type="project" value="TreeGrafter"/>
</dbReference>
<sequence>MLHCDGAVVVEGKYDKAKLKNLIDCPVIVTNGFGIFKDAETAKLIRLYAQKGGIIILTDSDSAGFKIRGYIRGIVPNGRVVNAYIPDIYGKESRKREPSAEGKLGVEGVPDEVIMSALEKCINDLKDGAETGGGCKPHGDRLITRLDLYEDGLSGSKNSSWMREQLLKELSLPQRLPSNSLLDALNRLISYDEYRRLVEKIKQQM</sequence>
<dbReference type="AlphaFoldDB" id="A0A9D1EM61"/>
<feature type="domain" description="Toprim" evidence="1">
    <location>
        <begin position="5"/>
        <end position="86"/>
    </location>
</feature>
<reference evidence="2" key="2">
    <citation type="journal article" date="2021" name="PeerJ">
        <title>Extensive microbial diversity within the chicken gut microbiome revealed by metagenomics and culture.</title>
        <authorList>
            <person name="Gilroy R."/>
            <person name="Ravi A."/>
            <person name="Getino M."/>
            <person name="Pursley I."/>
            <person name="Horton D.L."/>
            <person name="Alikhan N.F."/>
            <person name="Baker D."/>
            <person name="Gharbi K."/>
            <person name="Hall N."/>
            <person name="Watson M."/>
            <person name="Adriaenssens E.M."/>
            <person name="Foster-Nyarko E."/>
            <person name="Jarju S."/>
            <person name="Secka A."/>
            <person name="Antonio M."/>
            <person name="Oren A."/>
            <person name="Chaudhuri R.R."/>
            <person name="La Ragione R."/>
            <person name="Hildebrand F."/>
            <person name="Pallen M.J."/>
        </authorList>
    </citation>
    <scope>NUCLEOTIDE SEQUENCE</scope>
    <source>
        <strain evidence="2">CHK157-1446</strain>
    </source>
</reference>
<evidence type="ECO:0000313" key="3">
    <source>
        <dbReference type="Proteomes" id="UP000823982"/>
    </source>
</evidence>
<dbReference type="SMART" id="SM00493">
    <property type="entry name" value="TOPRIM"/>
    <property type="match status" value="1"/>
</dbReference>
<dbReference type="SUPFAM" id="SSF110455">
    <property type="entry name" value="Toprim domain"/>
    <property type="match status" value="1"/>
</dbReference>
<evidence type="ECO:0000313" key="2">
    <source>
        <dbReference type="EMBL" id="HIS23885.1"/>
    </source>
</evidence>
<dbReference type="PANTHER" id="PTHR39156">
    <property type="entry name" value="RIBONUCLEASE M5"/>
    <property type="match status" value="1"/>
</dbReference>
<dbReference type="GO" id="GO:0043822">
    <property type="term" value="F:ribonuclease M5 activity"/>
    <property type="evidence" value="ECO:0007669"/>
    <property type="project" value="TreeGrafter"/>
</dbReference>
<proteinExistence type="predicted"/>
<protein>
    <submittedName>
        <fullName evidence="2">DUF4093 domain-containing protein</fullName>
    </submittedName>
</protein>
<accession>A0A9D1EM61</accession>
<name>A0A9D1EM61_9FIRM</name>
<dbReference type="Pfam" id="PF01751">
    <property type="entry name" value="Toprim"/>
    <property type="match status" value="1"/>
</dbReference>